<dbReference type="Gene3D" id="3.40.50.410">
    <property type="entry name" value="von Willebrand factor, type A domain"/>
    <property type="match status" value="1"/>
</dbReference>
<evidence type="ECO:0008006" key="4">
    <source>
        <dbReference type="Google" id="ProtNLM"/>
    </source>
</evidence>
<accession>A0A1G2DI23</accession>
<evidence type="ECO:0000256" key="1">
    <source>
        <dbReference type="SAM" id="Phobius"/>
    </source>
</evidence>
<reference evidence="2 3" key="1">
    <citation type="journal article" date="2016" name="Nat. Commun.">
        <title>Thousands of microbial genomes shed light on interconnected biogeochemical processes in an aquifer system.</title>
        <authorList>
            <person name="Anantharaman K."/>
            <person name="Brown C.T."/>
            <person name="Hug L.A."/>
            <person name="Sharon I."/>
            <person name="Castelle C.J."/>
            <person name="Probst A.J."/>
            <person name="Thomas B.C."/>
            <person name="Singh A."/>
            <person name="Wilkins M.J."/>
            <person name="Karaoz U."/>
            <person name="Brodie E.L."/>
            <person name="Williams K.H."/>
            <person name="Hubbard S.S."/>
            <person name="Banfield J.F."/>
        </authorList>
    </citation>
    <scope>NUCLEOTIDE SEQUENCE [LARGE SCALE GENOMIC DNA]</scope>
</reference>
<keyword evidence="1" id="KW-0472">Membrane</keyword>
<protein>
    <recommendedName>
        <fullName evidence="4">VWFA domain-containing protein</fullName>
    </recommendedName>
</protein>
<feature type="transmembrane region" description="Helical" evidence="1">
    <location>
        <begin position="12"/>
        <end position="34"/>
    </location>
</feature>
<sequence length="437" mass="48166">MTLPYLGTFDVLYPWNLLWVIPGVLLLLFHRGGFVRFGSGMGPSRLHFLTRLRSLAPSLLLFVAWVALGFGLADLGGGYTKVTTEESVSRIVVTQDQSGSMYTSVVPMLQCVLKGDLEMVARYSAFDLSGEVPPSTGDKTTDRELRKAWSKNLSIAALPERPRIEGSCAALETLLDDLKERAARPEGSVHHEVAFLRFADTSILQEPFTTDYGHLRDFLSEHNWSAPEHLRSIGSGTSLHFALYDMFLVALRRHIDAEPGVTAIPPEVSNELLGRALANSRDSGEVDSLVAQYPELFRKLGLELADTSLVVITDATDGSSRWVQSPSVEKMLKLAGVFHIPVYIISTEQDDAELRAAVESTGTKERPGGYFVTNKLEGYASMKDDMKTILDRAFVRKQERVAVERRSHAAWCFGAALALLCLAFFLKEGPLGRSLTG</sequence>
<dbReference type="Proteomes" id="UP000178636">
    <property type="component" value="Unassembled WGS sequence"/>
</dbReference>
<keyword evidence="1" id="KW-0812">Transmembrane</keyword>
<keyword evidence="1" id="KW-1133">Transmembrane helix</keyword>
<dbReference type="EMBL" id="MHLO01000005">
    <property type="protein sequence ID" value="OGZ13307.1"/>
    <property type="molecule type" value="Genomic_DNA"/>
</dbReference>
<gene>
    <name evidence="2" type="ORF">A3C93_00110</name>
</gene>
<feature type="transmembrane region" description="Helical" evidence="1">
    <location>
        <begin position="408"/>
        <end position="426"/>
    </location>
</feature>
<organism evidence="2 3">
    <name type="scientific">Candidatus Lloydbacteria bacterium RIFCSPHIGHO2_02_FULL_54_17</name>
    <dbReference type="NCBI Taxonomy" id="1798664"/>
    <lineage>
        <taxon>Bacteria</taxon>
        <taxon>Candidatus Lloydiibacteriota</taxon>
    </lineage>
</organism>
<name>A0A1G2DI23_9BACT</name>
<dbReference type="STRING" id="1798664.A3C93_00110"/>
<comment type="caution">
    <text evidence="2">The sequence shown here is derived from an EMBL/GenBank/DDBJ whole genome shotgun (WGS) entry which is preliminary data.</text>
</comment>
<proteinExistence type="predicted"/>
<dbReference type="InterPro" id="IPR036465">
    <property type="entry name" value="vWFA_dom_sf"/>
</dbReference>
<evidence type="ECO:0000313" key="3">
    <source>
        <dbReference type="Proteomes" id="UP000178636"/>
    </source>
</evidence>
<feature type="transmembrane region" description="Helical" evidence="1">
    <location>
        <begin position="55"/>
        <end position="73"/>
    </location>
</feature>
<dbReference type="AlphaFoldDB" id="A0A1G2DI23"/>
<evidence type="ECO:0000313" key="2">
    <source>
        <dbReference type="EMBL" id="OGZ13307.1"/>
    </source>
</evidence>